<sequence length="551" mass="60164">MAKKKGAAKKRPATTPTPVVPNGSSSSAPPESGPSTPQPPPTPSPVTTSPKPEPEEEDPIKRAENVKEQGNVAFKAAKYAAAVELYTRAIELNPFEPSYLTNRAASYISLKRFRLALEDCQMAASLQSAAPSPKTLLRLARCQLALGSSTPALSTIGTVLALEPKNTQAVQLKDKVTALEGHVRNFESARKRKDWAMARLALDKCLQSIEGEGGDVPTEWRIWRVELELSRGSWDAANIAANDALRLNPNSPDVLALRGLVLFLTGKLPQALQHVSSALRLDPGHVQAQKLRKRVKDVERLKEEGNVAFKLGKLQEAYDLYSETLDRIGSLEEEGKGGQIRATLLSNRATTLLKLEKHEEALADTDASLAVSPNSFKALRTRARINLHLEKYDASIADFKSAIQQASTEGSATEGDVRALKVDLKKAEAALKRSKTKDYYKILGLARECTEIEIKKAYRRESLIHHPDKGGDEEKFKLVVEANAVLSDPQRRERYDMGEEEDGMNDGGMGGMGGMSHMDLSELFSHFHGGQAGFSGFPGQGPRGHSHSFSF</sequence>
<dbReference type="AlphaFoldDB" id="A0A0C9Y6L0"/>
<dbReference type="PANTHER" id="PTHR44200">
    <property type="entry name" value="DNAJ HOMOLOG SUBFAMILY C MEMBER 7"/>
    <property type="match status" value="1"/>
</dbReference>
<dbReference type="InterPro" id="IPR019734">
    <property type="entry name" value="TPR_rpt"/>
</dbReference>
<dbReference type="HOGENOM" id="CLU_015935_3_0_1"/>
<dbReference type="EMBL" id="KN838577">
    <property type="protein sequence ID" value="KIK03698.1"/>
    <property type="molecule type" value="Genomic_DNA"/>
</dbReference>
<keyword evidence="2" id="KW-0175">Coiled coil</keyword>
<organism evidence="5 6">
    <name type="scientific">Laccaria amethystina LaAM-08-1</name>
    <dbReference type="NCBI Taxonomy" id="1095629"/>
    <lineage>
        <taxon>Eukaryota</taxon>
        <taxon>Fungi</taxon>
        <taxon>Dikarya</taxon>
        <taxon>Basidiomycota</taxon>
        <taxon>Agaricomycotina</taxon>
        <taxon>Agaricomycetes</taxon>
        <taxon>Agaricomycetidae</taxon>
        <taxon>Agaricales</taxon>
        <taxon>Agaricineae</taxon>
        <taxon>Hydnangiaceae</taxon>
        <taxon>Laccaria</taxon>
    </lineage>
</organism>
<dbReference type="SMART" id="SM00028">
    <property type="entry name" value="TPR"/>
    <property type="match status" value="7"/>
</dbReference>
<dbReference type="SMART" id="SM00271">
    <property type="entry name" value="DnaJ"/>
    <property type="match status" value="1"/>
</dbReference>
<evidence type="ECO:0000313" key="5">
    <source>
        <dbReference type="EMBL" id="KIK03698.1"/>
    </source>
</evidence>
<feature type="repeat" description="TPR" evidence="1">
    <location>
        <begin position="63"/>
        <end position="96"/>
    </location>
</feature>
<dbReference type="Pfam" id="PF13432">
    <property type="entry name" value="TPR_16"/>
    <property type="match status" value="3"/>
</dbReference>
<accession>A0A0C9Y6L0</accession>
<dbReference type="Proteomes" id="UP000054477">
    <property type="component" value="Unassembled WGS sequence"/>
</dbReference>
<dbReference type="PROSITE" id="PS50005">
    <property type="entry name" value="TPR"/>
    <property type="match status" value="2"/>
</dbReference>
<feature type="compositionally biased region" description="Basic residues" evidence="3">
    <location>
        <begin position="1"/>
        <end position="12"/>
    </location>
</feature>
<evidence type="ECO:0000313" key="6">
    <source>
        <dbReference type="Proteomes" id="UP000054477"/>
    </source>
</evidence>
<feature type="coiled-coil region" evidence="2">
    <location>
        <begin position="389"/>
        <end position="437"/>
    </location>
</feature>
<dbReference type="Gene3D" id="1.25.40.10">
    <property type="entry name" value="Tetratricopeptide repeat domain"/>
    <property type="match status" value="1"/>
</dbReference>
<reference evidence="5 6" key="1">
    <citation type="submission" date="2014-04" db="EMBL/GenBank/DDBJ databases">
        <authorList>
            <consortium name="DOE Joint Genome Institute"/>
            <person name="Kuo A."/>
            <person name="Kohler A."/>
            <person name="Nagy L.G."/>
            <person name="Floudas D."/>
            <person name="Copeland A."/>
            <person name="Barry K.W."/>
            <person name="Cichocki N."/>
            <person name="Veneault-Fourrey C."/>
            <person name="LaButti K."/>
            <person name="Lindquist E.A."/>
            <person name="Lipzen A."/>
            <person name="Lundell T."/>
            <person name="Morin E."/>
            <person name="Murat C."/>
            <person name="Sun H."/>
            <person name="Tunlid A."/>
            <person name="Henrissat B."/>
            <person name="Grigoriev I.V."/>
            <person name="Hibbett D.S."/>
            <person name="Martin F."/>
            <person name="Nordberg H.P."/>
            <person name="Cantor M.N."/>
            <person name="Hua S.X."/>
        </authorList>
    </citation>
    <scope>NUCLEOTIDE SEQUENCE [LARGE SCALE GENOMIC DNA]</scope>
    <source>
        <strain evidence="5 6">LaAM-08-1</strain>
    </source>
</reference>
<dbReference type="InterPro" id="IPR011990">
    <property type="entry name" value="TPR-like_helical_dom_sf"/>
</dbReference>
<dbReference type="SUPFAM" id="SSF46565">
    <property type="entry name" value="Chaperone J-domain"/>
    <property type="match status" value="1"/>
</dbReference>
<dbReference type="PRINTS" id="PR00625">
    <property type="entry name" value="JDOMAIN"/>
</dbReference>
<feature type="region of interest" description="Disordered" evidence="3">
    <location>
        <begin position="1"/>
        <end position="59"/>
    </location>
</feature>
<protein>
    <recommendedName>
        <fullName evidence="4">J domain-containing protein</fullName>
    </recommendedName>
</protein>
<dbReference type="PROSITE" id="PS00636">
    <property type="entry name" value="DNAJ_1"/>
    <property type="match status" value="1"/>
</dbReference>
<dbReference type="InterPro" id="IPR001623">
    <property type="entry name" value="DnaJ_domain"/>
</dbReference>
<feature type="domain" description="J" evidence="4">
    <location>
        <begin position="438"/>
        <end position="499"/>
    </location>
</feature>
<dbReference type="Pfam" id="PF00226">
    <property type="entry name" value="DnaJ"/>
    <property type="match status" value="1"/>
</dbReference>
<dbReference type="CDD" id="cd06257">
    <property type="entry name" value="DnaJ"/>
    <property type="match status" value="1"/>
</dbReference>
<keyword evidence="6" id="KW-1185">Reference proteome</keyword>
<reference evidence="6" key="2">
    <citation type="submission" date="2015-01" db="EMBL/GenBank/DDBJ databases">
        <title>Evolutionary Origins and Diversification of the Mycorrhizal Mutualists.</title>
        <authorList>
            <consortium name="DOE Joint Genome Institute"/>
            <consortium name="Mycorrhizal Genomics Consortium"/>
            <person name="Kohler A."/>
            <person name="Kuo A."/>
            <person name="Nagy L.G."/>
            <person name="Floudas D."/>
            <person name="Copeland A."/>
            <person name="Barry K.W."/>
            <person name="Cichocki N."/>
            <person name="Veneault-Fourrey C."/>
            <person name="LaButti K."/>
            <person name="Lindquist E.A."/>
            <person name="Lipzen A."/>
            <person name="Lundell T."/>
            <person name="Morin E."/>
            <person name="Murat C."/>
            <person name="Riley R."/>
            <person name="Ohm R."/>
            <person name="Sun H."/>
            <person name="Tunlid A."/>
            <person name="Henrissat B."/>
            <person name="Grigoriev I.V."/>
            <person name="Hibbett D.S."/>
            <person name="Martin F."/>
        </authorList>
    </citation>
    <scope>NUCLEOTIDE SEQUENCE [LARGE SCALE GENOMIC DNA]</scope>
    <source>
        <strain evidence="6">LaAM-08-1</strain>
    </source>
</reference>
<evidence type="ECO:0000256" key="2">
    <source>
        <dbReference type="SAM" id="Coils"/>
    </source>
</evidence>
<dbReference type="Gene3D" id="1.10.287.110">
    <property type="entry name" value="DnaJ domain"/>
    <property type="match status" value="1"/>
</dbReference>
<feature type="compositionally biased region" description="Low complexity" evidence="3">
    <location>
        <begin position="13"/>
        <end position="35"/>
    </location>
</feature>
<proteinExistence type="predicted"/>
<evidence type="ECO:0000256" key="1">
    <source>
        <dbReference type="PROSITE-ProRule" id="PRU00339"/>
    </source>
</evidence>
<dbReference type="STRING" id="1095629.A0A0C9Y6L0"/>
<evidence type="ECO:0000259" key="4">
    <source>
        <dbReference type="PROSITE" id="PS50076"/>
    </source>
</evidence>
<evidence type="ECO:0000256" key="3">
    <source>
        <dbReference type="SAM" id="MobiDB-lite"/>
    </source>
</evidence>
<feature type="repeat" description="TPR" evidence="1">
    <location>
        <begin position="252"/>
        <end position="285"/>
    </location>
</feature>
<dbReference type="InterPro" id="IPR036869">
    <property type="entry name" value="J_dom_sf"/>
</dbReference>
<gene>
    <name evidence="5" type="ORF">K443DRAFT_465233</name>
</gene>
<dbReference type="OrthoDB" id="10250354at2759"/>
<dbReference type="InterPro" id="IPR052758">
    <property type="entry name" value="SRC_co-chaperone"/>
</dbReference>
<keyword evidence="1" id="KW-0802">TPR repeat</keyword>
<dbReference type="InterPro" id="IPR018253">
    <property type="entry name" value="DnaJ_domain_CS"/>
</dbReference>
<dbReference type="SUPFAM" id="SSF48452">
    <property type="entry name" value="TPR-like"/>
    <property type="match status" value="3"/>
</dbReference>
<dbReference type="PROSITE" id="PS50076">
    <property type="entry name" value="DNAJ_2"/>
    <property type="match status" value="1"/>
</dbReference>
<dbReference type="PANTHER" id="PTHR44200:SF1">
    <property type="entry name" value="DNAJ HOMOLOG SUBFAMILY C MEMBER 7"/>
    <property type="match status" value="1"/>
</dbReference>
<name>A0A0C9Y6L0_9AGAR</name>